<dbReference type="Gene3D" id="6.10.140.2010">
    <property type="match status" value="1"/>
</dbReference>
<evidence type="ECO:0000313" key="4">
    <source>
        <dbReference type="Proteomes" id="UP000032803"/>
    </source>
</evidence>
<dbReference type="HOGENOM" id="CLU_1487272_0_0_6"/>
<dbReference type="EMBL" id="LN681225">
    <property type="protein sequence ID" value="CEK12027.1"/>
    <property type="molecule type" value="Genomic_DNA"/>
</dbReference>
<dbReference type="Pfam" id="PF18641">
    <property type="entry name" value="LidA_Long_CC"/>
    <property type="match status" value="1"/>
</dbReference>
<sequence>MIEDGDNTGARTKLQELNAKNLQIGTLKDMLAVTKGEKHMYNQQGERVSSFTEADFIVPSDKQLVKEGNEFYLLDQGKSLNDSNRDTAKQDFLRAQSEMTSVKNLIDSNRTIETSEVDKKIANIAQKIEHLQQQKSFAEKNTMGTISDTHDSDKGLDLSSLASQQDKTQTETQDDLATYKH</sequence>
<dbReference type="RefSeq" id="WP_045107112.1">
    <property type="nucleotide sequence ID" value="NZ_LN681225.1"/>
</dbReference>
<reference evidence="4" key="1">
    <citation type="submission" date="2014-09" db="EMBL/GenBank/DDBJ databases">
        <authorList>
            <person name="Gomez-Valero L."/>
        </authorList>
    </citation>
    <scope>NUCLEOTIDE SEQUENCE [LARGE SCALE GENOMIC DNA]</scope>
    <source>
        <strain evidence="4">ATCC35250</strain>
    </source>
</reference>
<evidence type="ECO:0000313" key="3">
    <source>
        <dbReference type="EMBL" id="CEK12027.1"/>
    </source>
</evidence>
<name>A0A0A8UY12_LEGHA</name>
<feature type="domain" description="LidA long coiled-coil" evidence="2">
    <location>
        <begin position="3"/>
        <end position="141"/>
    </location>
</feature>
<accession>A0A0A8UY12</accession>
<dbReference type="OrthoDB" id="5647374at2"/>
<gene>
    <name evidence="3" type="ORF">LHA_3036</name>
</gene>
<evidence type="ECO:0000259" key="2">
    <source>
        <dbReference type="Pfam" id="PF18641"/>
    </source>
</evidence>
<dbReference type="KEGG" id="lha:LHA_3036"/>
<organism evidence="3 4">
    <name type="scientific">Legionella hackeliae</name>
    <dbReference type="NCBI Taxonomy" id="449"/>
    <lineage>
        <taxon>Bacteria</taxon>
        <taxon>Pseudomonadati</taxon>
        <taxon>Pseudomonadota</taxon>
        <taxon>Gammaproteobacteria</taxon>
        <taxon>Legionellales</taxon>
        <taxon>Legionellaceae</taxon>
        <taxon>Legionella</taxon>
    </lineage>
</organism>
<feature type="region of interest" description="Disordered" evidence="1">
    <location>
        <begin position="139"/>
        <end position="181"/>
    </location>
</feature>
<dbReference type="STRING" id="449.LHA_3036"/>
<dbReference type="Proteomes" id="UP000032803">
    <property type="component" value="Chromosome I"/>
</dbReference>
<dbReference type="InterPro" id="IPR041463">
    <property type="entry name" value="LidA_long_CC"/>
</dbReference>
<dbReference type="AlphaFoldDB" id="A0A0A8UY12"/>
<protein>
    <recommendedName>
        <fullName evidence="2">LidA long coiled-coil domain-containing protein</fullName>
    </recommendedName>
</protein>
<dbReference type="PATRIC" id="fig|449.7.peg.1570"/>
<keyword evidence="4" id="KW-1185">Reference proteome</keyword>
<proteinExistence type="predicted"/>
<evidence type="ECO:0000256" key="1">
    <source>
        <dbReference type="SAM" id="MobiDB-lite"/>
    </source>
</evidence>